<name>A0A0L0C3Y1_LUCCU</name>
<dbReference type="GO" id="GO:1990904">
    <property type="term" value="C:ribonucleoprotein complex"/>
    <property type="evidence" value="ECO:0007669"/>
    <property type="project" value="UniProtKB-KW"/>
</dbReference>
<comment type="caution">
    <text evidence="7">The sequence shown here is derived from an EMBL/GenBank/DDBJ whole genome shotgun (WGS) entry which is preliminary data.</text>
</comment>
<dbReference type="OMA" id="GRRKNVW"/>
<reference evidence="7 8" key="1">
    <citation type="journal article" date="2015" name="Nat. Commun.">
        <title>Lucilia cuprina genome unlocks parasitic fly biology to underpin future interventions.</title>
        <authorList>
            <person name="Anstead C.A."/>
            <person name="Korhonen P.K."/>
            <person name="Young N.D."/>
            <person name="Hall R.S."/>
            <person name="Jex A.R."/>
            <person name="Murali S.C."/>
            <person name="Hughes D.S."/>
            <person name="Lee S.F."/>
            <person name="Perry T."/>
            <person name="Stroehlein A.J."/>
            <person name="Ansell B.R."/>
            <person name="Breugelmans B."/>
            <person name="Hofmann A."/>
            <person name="Qu J."/>
            <person name="Dugan S."/>
            <person name="Lee S.L."/>
            <person name="Chao H."/>
            <person name="Dinh H."/>
            <person name="Han Y."/>
            <person name="Doddapaneni H.V."/>
            <person name="Worley K.C."/>
            <person name="Muzny D.M."/>
            <person name="Ioannidis P."/>
            <person name="Waterhouse R.M."/>
            <person name="Zdobnov E.M."/>
            <person name="James P.J."/>
            <person name="Bagnall N.H."/>
            <person name="Kotze A.C."/>
            <person name="Gibbs R.A."/>
            <person name="Richards S."/>
            <person name="Batterham P."/>
            <person name="Gasser R.B."/>
        </authorList>
    </citation>
    <scope>NUCLEOTIDE SEQUENCE [LARGE SCALE GENOMIC DNA]</scope>
    <source>
        <strain evidence="7 8">LS</strain>
        <tissue evidence="7">Full body</tissue>
    </source>
</reference>
<dbReference type="GO" id="GO:0003735">
    <property type="term" value="F:structural constituent of ribosome"/>
    <property type="evidence" value="ECO:0007669"/>
    <property type="project" value="InterPro"/>
</dbReference>
<dbReference type="Gene3D" id="1.10.1900.20">
    <property type="entry name" value="Ribosomal protein L20"/>
    <property type="match status" value="1"/>
</dbReference>
<dbReference type="NCBIfam" id="TIGR01032">
    <property type="entry name" value="rplT_bact"/>
    <property type="match status" value="1"/>
</dbReference>
<sequence length="150" mass="17196">MVSPTLALCVRSRGPDEFWRKRKIFKLAAHFRGRRRNVFSIAVRNVHRALVYATKGRKLKKLDMAALWTTRVQAGCEQYGVTLDAFKEGLTRSNILLNRKILSDLAIWEPRSFEALVKLSRERAVVQSLPGINERSVMNQVYGLANLQIK</sequence>
<keyword evidence="8" id="KW-1185">Reference proteome</keyword>
<evidence type="ECO:0000256" key="6">
    <source>
        <dbReference type="RuleBase" id="RU000561"/>
    </source>
</evidence>
<dbReference type="SUPFAM" id="SSF74731">
    <property type="entry name" value="Ribosomal protein L20"/>
    <property type="match status" value="1"/>
</dbReference>
<keyword evidence="3 6" id="KW-0687">Ribonucleoprotein</keyword>
<keyword evidence="2 6" id="KW-0689">Ribosomal protein</keyword>
<evidence type="ECO:0000256" key="4">
    <source>
        <dbReference type="ARBA" id="ARBA00072767"/>
    </source>
</evidence>
<accession>A0A0L0C3Y1</accession>
<evidence type="ECO:0000256" key="1">
    <source>
        <dbReference type="ARBA" id="ARBA00007698"/>
    </source>
</evidence>
<dbReference type="GO" id="GO:0019843">
    <property type="term" value="F:rRNA binding"/>
    <property type="evidence" value="ECO:0007669"/>
    <property type="project" value="InterPro"/>
</dbReference>
<protein>
    <recommendedName>
        <fullName evidence="4">Large ribosomal subunit protein bL20m</fullName>
    </recommendedName>
    <alternativeName>
        <fullName evidence="5">39S ribosomal protein L20, mitochondrial</fullName>
    </alternativeName>
</protein>
<dbReference type="FunFam" id="1.10.1900.20:FF:000001">
    <property type="entry name" value="50S ribosomal protein L20"/>
    <property type="match status" value="1"/>
</dbReference>
<evidence type="ECO:0000256" key="2">
    <source>
        <dbReference type="ARBA" id="ARBA00022980"/>
    </source>
</evidence>
<evidence type="ECO:0000313" key="8">
    <source>
        <dbReference type="Proteomes" id="UP000037069"/>
    </source>
</evidence>
<dbReference type="Gene3D" id="6.10.160.10">
    <property type="match status" value="1"/>
</dbReference>
<dbReference type="PANTHER" id="PTHR10986">
    <property type="entry name" value="39S RIBOSOMAL PROTEIN L20"/>
    <property type="match status" value="1"/>
</dbReference>
<dbReference type="STRING" id="7375.A0A0L0C3Y1"/>
<dbReference type="EMBL" id="JRES01000945">
    <property type="protein sequence ID" value="KNC26936.1"/>
    <property type="molecule type" value="Genomic_DNA"/>
</dbReference>
<proteinExistence type="inferred from homology"/>
<dbReference type="GO" id="GO:0005840">
    <property type="term" value="C:ribosome"/>
    <property type="evidence" value="ECO:0007669"/>
    <property type="project" value="UniProtKB-KW"/>
</dbReference>
<dbReference type="Pfam" id="PF00453">
    <property type="entry name" value="Ribosomal_L20"/>
    <property type="match status" value="1"/>
</dbReference>
<comment type="similarity">
    <text evidence="1 6">Belongs to the bacterial ribosomal protein bL20 family.</text>
</comment>
<dbReference type="OrthoDB" id="10251781at2759"/>
<dbReference type="PRINTS" id="PR00062">
    <property type="entry name" value="RIBOSOMALL20"/>
</dbReference>
<dbReference type="GO" id="GO:0006412">
    <property type="term" value="P:translation"/>
    <property type="evidence" value="ECO:0007669"/>
    <property type="project" value="InterPro"/>
</dbReference>
<dbReference type="InterPro" id="IPR005813">
    <property type="entry name" value="Ribosomal_bL20"/>
</dbReference>
<dbReference type="AlphaFoldDB" id="A0A0L0C3Y1"/>
<gene>
    <name evidence="7" type="ORF">FF38_10854</name>
</gene>
<evidence type="ECO:0000256" key="3">
    <source>
        <dbReference type="ARBA" id="ARBA00023274"/>
    </source>
</evidence>
<evidence type="ECO:0000256" key="5">
    <source>
        <dbReference type="ARBA" id="ARBA00076245"/>
    </source>
</evidence>
<dbReference type="Proteomes" id="UP000037069">
    <property type="component" value="Unassembled WGS sequence"/>
</dbReference>
<organism evidence="7 8">
    <name type="scientific">Lucilia cuprina</name>
    <name type="common">Green bottle fly</name>
    <name type="synonym">Australian sheep blowfly</name>
    <dbReference type="NCBI Taxonomy" id="7375"/>
    <lineage>
        <taxon>Eukaryota</taxon>
        <taxon>Metazoa</taxon>
        <taxon>Ecdysozoa</taxon>
        <taxon>Arthropoda</taxon>
        <taxon>Hexapoda</taxon>
        <taxon>Insecta</taxon>
        <taxon>Pterygota</taxon>
        <taxon>Neoptera</taxon>
        <taxon>Endopterygota</taxon>
        <taxon>Diptera</taxon>
        <taxon>Brachycera</taxon>
        <taxon>Muscomorpha</taxon>
        <taxon>Oestroidea</taxon>
        <taxon>Calliphoridae</taxon>
        <taxon>Luciliinae</taxon>
        <taxon>Lucilia</taxon>
    </lineage>
</organism>
<evidence type="ECO:0000313" key="7">
    <source>
        <dbReference type="EMBL" id="KNC26936.1"/>
    </source>
</evidence>
<dbReference type="InterPro" id="IPR035566">
    <property type="entry name" value="Ribosomal_protein_bL20_C"/>
</dbReference>